<keyword evidence="6" id="KW-1185">Reference proteome</keyword>
<evidence type="ECO:0000313" key="5">
    <source>
        <dbReference type="EMBL" id="MFB2836718.1"/>
    </source>
</evidence>
<dbReference type="Proteomes" id="UP001576780">
    <property type="component" value="Unassembled WGS sequence"/>
</dbReference>
<keyword evidence="2" id="KW-0479">Metal-binding</keyword>
<name>A0ABV4WPZ6_9CYAN</name>
<dbReference type="PIRSF" id="PIRSF038994">
    <property type="entry name" value="NagA"/>
    <property type="match status" value="1"/>
</dbReference>
<gene>
    <name evidence="5" type="primary">nagA</name>
    <name evidence="5" type="ORF">ACE1CA_19485</name>
</gene>
<reference evidence="5 6" key="1">
    <citation type="submission" date="2024-09" db="EMBL/GenBank/DDBJ databases">
        <title>Floridaenema gen nov. (Aerosakkonemataceae, Aerosakkonematales ord. nov., Cyanobacteria) from benthic tropical and subtropical fresh waters, with the description of four new species.</title>
        <authorList>
            <person name="Moretto J.A."/>
            <person name="Berthold D.E."/>
            <person name="Lefler F.W."/>
            <person name="Huang I.-S."/>
            <person name="Laughinghouse H. IV."/>
        </authorList>
    </citation>
    <scope>NUCLEOTIDE SEQUENCE [LARGE SCALE GENOMIC DNA]</scope>
    <source>
        <strain evidence="5 6">BLCC-F167</strain>
    </source>
</reference>
<dbReference type="PANTHER" id="PTHR11113:SF14">
    <property type="entry name" value="N-ACETYLGLUCOSAMINE-6-PHOSPHATE DEACETYLASE"/>
    <property type="match status" value="1"/>
</dbReference>
<dbReference type="EC" id="3.5.1.25" evidence="5"/>
<evidence type="ECO:0000256" key="3">
    <source>
        <dbReference type="ARBA" id="ARBA00022801"/>
    </source>
</evidence>
<dbReference type="EMBL" id="JBHFNT010000171">
    <property type="protein sequence ID" value="MFB2836718.1"/>
    <property type="molecule type" value="Genomic_DNA"/>
</dbReference>
<dbReference type="SUPFAM" id="SSF51556">
    <property type="entry name" value="Metallo-dependent hydrolases"/>
    <property type="match status" value="1"/>
</dbReference>
<comment type="similarity">
    <text evidence="1 4">Belongs to the metallo-dependent hydrolases superfamily. NagA family.</text>
</comment>
<dbReference type="InterPro" id="IPR032466">
    <property type="entry name" value="Metal_Hydrolase"/>
</dbReference>
<organism evidence="5 6">
    <name type="scientific">Floridaenema evergladense BLCC-F167</name>
    <dbReference type="NCBI Taxonomy" id="3153639"/>
    <lineage>
        <taxon>Bacteria</taxon>
        <taxon>Bacillati</taxon>
        <taxon>Cyanobacteriota</taxon>
        <taxon>Cyanophyceae</taxon>
        <taxon>Oscillatoriophycideae</taxon>
        <taxon>Aerosakkonematales</taxon>
        <taxon>Aerosakkonemataceae</taxon>
        <taxon>Floridanema</taxon>
        <taxon>Floridanema evergladense</taxon>
    </lineage>
</organism>
<evidence type="ECO:0000256" key="4">
    <source>
        <dbReference type="PIRNR" id="PIRNR038994"/>
    </source>
</evidence>
<dbReference type="NCBIfam" id="TIGR00221">
    <property type="entry name" value="nagA"/>
    <property type="match status" value="1"/>
</dbReference>
<proteinExistence type="inferred from homology"/>
<dbReference type="CDD" id="cd00854">
    <property type="entry name" value="NagA"/>
    <property type="match status" value="1"/>
</dbReference>
<evidence type="ECO:0000256" key="2">
    <source>
        <dbReference type="ARBA" id="ARBA00022723"/>
    </source>
</evidence>
<dbReference type="InterPro" id="IPR003764">
    <property type="entry name" value="GlcNAc_6-P_deAcase"/>
</dbReference>
<dbReference type="GO" id="GO:0008448">
    <property type="term" value="F:N-acetylglucosamine-6-phosphate deacetylase activity"/>
    <property type="evidence" value="ECO:0007669"/>
    <property type="project" value="UniProtKB-EC"/>
</dbReference>
<evidence type="ECO:0000256" key="1">
    <source>
        <dbReference type="ARBA" id="ARBA00010716"/>
    </source>
</evidence>
<evidence type="ECO:0000313" key="6">
    <source>
        <dbReference type="Proteomes" id="UP001576780"/>
    </source>
</evidence>
<protein>
    <submittedName>
        <fullName evidence="5">N-acetylglucosamine-6-phosphate deacetylase</fullName>
        <ecNumber evidence="5">3.5.1.25</ecNumber>
    </submittedName>
</protein>
<keyword evidence="3 4" id="KW-0378">Hydrolase</keyword>
<sequence>MQQTKPMIFPVQIANVRFPGYKGLQKILLDSEGKISKIKQMGVINYHSQETQETIDVSGDWVSLGGVDLQINGALGLAFPELNLGNSDKLPAICDFLWHQGVDSFLPTLVTTSIENFHRSLAIFANFMRSQSENEPTAKILGVHLEGPFLNPEKRGAHPAEYLLPLTLENVKRVLGSYASVVKVITLAPELDATNQVIPYLQRLGIIVSLGHSQATFDRAEKAFQLGASMVTHAFNAMPSLHHREPGLLGAAIVDSNVRCGLIADGQHVSLAMMQILLRASDYEKGIFLVSDALSPLGLPDGVYPWDVREIEVKNGTAKLPDGTLAGTTLPLLAGVQNLIKWGICDREKAIALATISPRKAIGIKSIIGQSGYQLLRWQSDRSSKNEETLFTWQRLLT</sequence>
<dbReference type="Gene3D" id="3.20.20.140">
    <property type="entry name" value="Metal-dependent hydrolases"/>
    <property type="match status" value="1"/>
</dbReference>
<dbReference type="PANTHER" id="PTHR11113">
    <property type="entry name" value="N-ACETYLGLUCOSAMINE-6-PHOSPHATE DEACETYLASE"/>
    <property type="match status" value="1"/>
</dbReference>
<dbReference type="RefSeq" id="WP_413279090.1">
    <property type="nucleotide sequence ID" value="NZ_JBHFNT010000171.1"/>
</dbReference>
<keyword evidence="4" id="KW-0119">Carbohydrate metabolism</keyword>
<comment type="caution">
    <text evidence="5">The sequence shown here is derived from an EMBL/GenBank/DDBJ whole genome shotgun (WGS) entry which is preliminary data.</text>
</comment>
<accession>A0ABV4WPZ6</accession>